<protein>
    <recommendedName>
        <fullName evidence="3">Lipoprotein</fullName>
    </recommendedName>
</protein>
<dbReference type="Proteomes" id="UP001172778">
    <property type="component" value="Unassembled WGS sequence"/>
</dbReference>
<evidence type="ECO:0000313" key="2">
    <source>
        <dbReference type="Proteomes" id="UP001172778"/>
    </source>
</evidence>
<reference evidence="1" key="1">
    <citation type="submission" date="2023-03" db="EMBL/GenBank/DDBJ databases">
        <title>Chitinimonas shenzhenensis gen. nov., sp. nov., a novel member of family Burkholderiaceae isolated from activated sludge collected in Shen Zhen, China.</title>
        <authorList>
            <person name="Wang X."/>
        </authorList>
    </citation>
    <scope>NUCLEOTIDE SEQUENCE</scope>
    <source>
        <strain evidence="1">DQS-5</strain>
    </source>
</reference>
<dbReference type="RefSeq" id="WP_284101595.1">
    <property type="nucleotide sequence ID" value="NZ_JARRAF010000017.1"/>
</dbReference>
<dbReference type="EMBL" id="JARRAF010000017">
    <property type="protein sequence ID" value="MDK2125283.1"/>
    <property type="molecule type" value="Genomic_DNA"/>
</dbReference>
<evidence type="ECO:0008006" key="3">
    <source>
        <dbReference type="Google" id="ProtNLM"/>
    </source>
</evidence>
<gene>
    <name evidence="1" type="ORF">PZA18_14595</name>
</gene>
<accession>A0ABT7DYZ5</accession>
<organism evidence="1 2">
    <name type="scientific">Parachitinimonas caeni</name>
    <dbReference type="NCBI Taxonomy" id="3031301"/>
    <lineage>
        <taxon>Bacteria</taxon>
        <taxon>Pseudomonadati</taxon>
        <taxon>Pseudomonadota</taxon>
        <taxon>Betaproteobacteria</taxon>
        <taxon>Neisseriales</taxon>
        <taxon>Chitinibacteraceae</taxon>
        <taxon>Parachitinimonas</taxon>
    </lineage>
</organism>
<proteinExistence type="predicted"/>
<keyword evidence="2" id="KW-1185">Reference proteome</keyword>
<sequence>MRRGHWLWMGLVMSGITTGTLASYDIRNWQDASREAVAAWKVVDKQEAVMADKVAATVKAGSDGQATGVVSISVNRRILDKVRDFGRFAGQPLATSCDTLQRDRYWARSLAAMVDATADSTLALASRGGLDLLELSKSQMDQHKRLYCSVAEAQAHACELVPTALQGGDADYGAWAAPLVLDRPGMAAGMDYVQQVASLRSTPESACKQEECKAIKLEDLSRNAANALVGHVLLEQLKQRGAGDDE</sequence>
<name>A0ABT7DYZ5_9NEIS</name>
<evidence type="ECO:0000313" key="1">
    <source>
        <dbReference type="EMBL" id="MDK2125283.1"/>
    </source>
</evidence>
<comment type="caution">
    <text evidence="1">The sequence shown here is derived from an EMBL/GenBank/DDBJ whole genome shotgun (WGS) entry which is preliminary data.</text>
</comment>